<feature type="transmembrane region" description="Helical" evidence="7">
    <location>
        <begin position="436"/>
        <end position="457"/>
    </location>
</feature>
<comment type="similarity">
    <text evidence="5">Belongs to the major facilitator superfamily. Phosphate:H(+) symporter (TC 2.A.1.9) family.</text>
</comment>
<sequence>MDLGGGDAGGGGGAKEENGKITESSQVGEVSAKNNNRFRYNSPFVQVGLIGLVCFCCPGMFNALSGMGGGGQVDPKASNNALTALYTTFAIFGVLGGGIYNILGPHLTLFAGCSTYVLYAGSFLYYNHHPEQGFVVAAGGILGVGAGLLWAAQGAIMTSYPPHDRKGTYISMFWSIFNMGGVIGGLIPFASNYHRTKAASVNDGTYIGFMVFMSIGAVLSLAILHPSRVVRDDGSTCTNIKYSKPATEAVEILKLFLNWKMLLIVPAAWASNFFYSYQFNNVNGALFNLRTRGLNNVFYWGAQMIGSIFIGYLMDFSFKSRRKRGLFGIAVVGVLGTAIWGGGLAKQLDYRRDSVPDDKLDFKDGTDFAGPFVLYFCYGLLDAMFQSMVYWVIGALADDSEILSRYAGFYKGVQSAGAAISWQVDEHKAPFMNQLVANWLLCTISYPLLALLIIMAVKDDPESEESPDGKPPKSVLSAFH</sequence>
<feature type="transmembrane region" description="Helical" evidence="7">
    <location>
        <begin position="326"/>
        <end position="345"/>
    </location>
</feature>
<feature type="compositionally biased region" description="Gly residues" evidence="6">
    <location>
        <begin position="1"/>
        <end position="13"/>
    </location>
</feature>
<keyword evidence="2 7" id="KW-0812">Transmembrane</keyword>
<evidence type="ECO:0000256" key="2">
    <source>
        <dbReference type="ARBA" id="ARBA00022692"/>
    </source>
</evidence>
<organism evidence="8 9">
    <name type="scientific">Oldenlandia corymbosa var. corymbosa</name>
    <dbReference type="NCBI Taxonomy" id="529605"/>
    <lineage>
        <taxon>Eukaryota</taxon>
        <taxon>Viridiplantae</taxon>
        <taxon>Streptophyta</taxon>
        <taxon>Embryophyta</taxon>
        <taxon>Tracheophyta</taxon>
        <taxon>Spermatophyta</taxon>
        <taxon>Magnoliopsida</taxon>
        <taxon>eudicotyledons</taxon>
        <taxon>Gunneridae</taxon>
        <taxon>Pentapetalae</taxon>
        <taxon>asterids</taxon>
        <taxon>lamiids</taxon>
        <taxon>Gentianales</taxon>
        <taxon>Rubiaceae</taxon>
        <taxon>Rubioideae</taxon>
        <taxon>Spermacoceae</taxon>
        <taxon>Hedyotis-Oldenlandia complex</taxon>
        <taxon>Oldenlandia</taxon>
    </lineage>
</organism>
<evidence type="ECO:0000256" key="7">
    <source>
        <dbReference type="SAM" id="Phobius"/>
    </source>
</evidence>
<feature type="transmembrane region" description="Helical" evidence="7">
    <location>
        <begin position="107"/>
        <end position="126"/>
    </location>
</feature>
<dbReference type="InterPro" id="IPR036259">
    <property type="entry name" value="MFS_trans_sf"/>
</dbReference>
<dbReference type="Pfam" id="PF05978">
    <property type="entry name" value="UNC-93"/>
    <property type="match status" value="1"/>
</dbReference>
<dbReference type="SUPFAM" id="SSF103473">
    <property type="entry name" value="MFS general substrate transporter"/>
    <property type="match status" value="1"/>
</dbReference>
<feature type="transmembrane region" description="Helical" evidence="7">
    <location>
        <begin position="43"/>
        <end position="61"/>
    </location>
</feature>
<feature type="transmembrane region" description="Helical" evidence="7">
    <location>
        <begin position="81"/>
        <end position="100"/>
    </location>
</feature>
<protein>
    <submittedName>
        <fullName evidence="8">OLC1v1020967C1</fullName>
    </submittedName>
</protein>
<feature type="transmembrane region" description="Helical" evidence="7">
    <location>
        <begin position="297"/>
        <end position="314"/>
    </location>
</feature>
<evidence type="ECO:0000313" key="9">
    <source>
        <dbReference type="Proteomes" id="UP001161247"/>
    </source>
</evidence>
<keyword evidence="3 7" id="KW-1133">Transmembrane helix</keyword>
<evidence type="ECO:0000313" key="8">
    <source>
        <dbReference type="EMBL" id="CAI9087014.1"/>
    </source>
</evidence>
<evidence type="ECO:0000256" key="3">
    <source>
        <dbReference type="ARBA" id="ARBA00022989"/>
    </source>
</evidence>
<dbReference type="Proteomes" id="UP001161247">
    <property type="component" value="Unassembled WGS sequence"/>
</dbReference>
<dbReference type="CDD" id="cd06178">
    <property type="entry name" value="MFS_unc93-like"/>
    <property type="match status" value="1"/>
</dbReference>
<dbReference type="EMBL" id="CATKSE010000001">
    <property type="protein sequence ID" value="CAI9087014.1"/>
    <property type="molecule type" value="Genomic_DNA"/>
</dbReference>
<comment type="caution">
    <text evidence="8">The sequence shown here is derived from an EMBL/GenBank/DDBJ whole genome shotgun (WGS) entry which is preliminary data.</text>
</comment>
<dbReference type="GO" id="GO:0016020">
    <property type="term" value="C:membrane"/>
    <property type="evidence" value="ECO:0007669"/>
    <property type="project" value="UniProtKB-SubCell"/>
</dbReference>
<feature type="region of interest" description="Disordered" evidence="6">
    <location>
        <begin position="1"/>
        <end position="27"/>
    </location>
</feature>
<keyword evidence="9" id="KW-1185">Reference proteome</keyword>
<dbReference type="InterPro" id="IPR051617">
    <property type="entry name" value="UNC-93-like_regulator"/>
</dbReference>
<dbReference type="InterPro" id="IPR010291">
    <property type="entry name" value="Ion_channel_UNC-93"/>
</dbReference>
<feature type="transmembrane region" description="Helical" evidence="7">
    <location>
        <begin position="372"/>
        <end position="397"/>
    </location>
</feature>
<dbReference type="PANTHER" id="PTHR23294:SF59">
    <property type="entry name" value="UNC93-LIKE PROTEIN C922.05C"/>
    <property type="match status" value="1"/>
</dbReference>
<accession>A0AAV1BUM6</accession>
<comment type="subcellular location">
    <subcellularLocation>
        <location evidence="1">Membrane</location>
        <topology evidence="1">Multi-pass membrane protein</topology>
    </subcellularLocation>
</comment>
<reference evidence="8" key="1">
    <citation type="submission" date="2023-03" db="EMBL/GenBank/DDBJ databases">
        <authorList>
            <person name="Julca I."/>
        </authorList>
    </citation>
    <scope>NUCLEOTIDE SEQUENCE</scope>
</reference>
<feature type="transmembrane region" description="Helical" evidence="7">
    <location>
        <begin position="205"/>
        <end position="224"/>
    </location>
</feature>
<feature type="transmembrane region" description="Helical" evidence="7">
    <location>
        <begin position="132"/>
        <end position="152"/>
    </location>
</feature>
<keyword evidence="4 7" id="KW-0472">Membrane</keyword>
<dbReference type="Gene3D" id="1.20.1250.20">
    <property type="entry name" value="MFS general substrate transporter like domains"/>
    <property type="match status" value="2"/>
</dbReference>
<dbReference type="AlphaFoldDB" id="A0AAV1BUM6"/>
<feature type="transmembrane region" description="Helical" evidence="7">
    <location>
        <begin position="173"/>
        <end position="193"/>
    </location>
</feature>
<dbReference type="PANTHER" id="PTHR23294">
    <property type="entry name" value="ET TRANSLATION PRODUCT-RELATED"/>
    <property type="match status" value="1"/>
</dbReference>
<proteinExistence type="inferred from homology"/>
<evidence type="ECO:0000256" key="5">
    <source>
        <dbReference type="ARBA" id="ARBA00044504"/>
    </source>
</evidence>
<name>A0AAV1BUM6_OLDCO</name>
<evidence type="ECO:0000256" key="4">
    <source>
        <dbReference type="ARBA" id="ARBA00023136"/>
    </source>
</evidence>
<evidence type="ECO:0000256" key="6">
    <source>
        <dbReference type="SAM" id="MobiDB-lite"/>
    </source>
</evidence>
<gene>
    <name evidence="8" type="ORF">OLC1_LOCUS24960</name>
</gene>
<evidence type="ECO:0000256" key="1">
    <source>
        <dbReference type="ARBA" id="ARBA00004141"/>
    </source>
</evidence>